<evidence type="ECO:0000256" key="4">
    <source>
        <dbReference type="ARBA" id="ARBA00022737"/>
    </source>
</evidence>
<keyword evidence="2" id="KW-0813">Transport</keyword>
<reference evidence="7" key="1">
    <citation type="submission" date="2023-10" db="EMBL/GenBank/DDBJ databases">
        <authorList>
            <person name="Chen Y."/>
            <person name="Shah S."/>
            <person name="Dougan E. K."/>
            <person name="Thang M."/>
            <person name="Chan C."/>
        </authorList>
    </citation>
    <scope>NUCLEOTIDE SEQUENCE [LARGE SCALE GENOMIC DNA]</scope>
</reference>
<evidence type="ECO:0000256" key="1">
    <source>
        <dbReference type="ARBA" id="ARBA00010102"/>
    </source>
</evidence>
<evidence type="ECO:0000256" key="2">
    <source>
        <dbReference type="ARBA" id="ARBA00022448"/>
    </source>
</evidence>
<dbReference type="SMART" id="SM00320">
    <property type="entry name" value="WD40"/>
    <property type="match status" value="2"/>
</dbReference>
<evidence type="ECO:0000256" key="6">
    <source>
        <dbReference type="PROSITE-ProRule" id="PRU00221"/>
    </source>
</evidence>
<dbReference type="PANTHER" id="PTHR11024">
    <property type="entry name" value="NUCLEAR PORE COMPLEX PROTEIN SEC13 / SEH1 FAMILY MEMBER"/>
    <property type="match status" value="1"/>
</dbReference>
<dbReference type="Pfam" id="PF00400">
    <property type="entry name" value="WD40"/>
    <property type="match status" value="2"/>
</dbReference>
<dbReference type="InterPro" id="IPR036322">
    <property type="entry name" value="WD40_repeat_dom_sf"/>
</dbReference>
<evidence type="ECO:0000313" key="8">
    <source>
        <dbReference type="Proteomes" id="UP001189429"/>
    </source>
</evidence>
<keyword evidence="5" id="KW-0653">Protein transport</keyword>
<keyword evidence="8" id="KW-1185">Reference proteome</keyword>
<evidence type="ECO:0000256" key="5">
    <source>
        <dbReference type="ARBA" id="ARBA00022927"/>
    </source>
</evidence>
<dbReference type="PROSITE" id="PS50294">
    <property type="entry name" value="WD_REPEATS_REGION"/>
    <property type="match status" value="1"/>
</dbReference>
<dbReference type="Proteomes" id="UP001189429">
    <property type="component" value="Unassembled WGS sequence"/>
</dbReference>
<protein>
    <recommendedName>
        <fullName evidence="9">Protein HIRA</fullName>
    </recommendedName>
</protein>
<dbReference type="InterPro" id="IPR001680">
    <property type="entry name" value="WD40_rpt"/>
</dbReference>
<name>A0ABN9THZ2_9DINO</name>
<dbReference type="InterPro" id="IPR015943">
    <property type="entry name" value="WD40/YVTN_repeat-like_dom_sf"/>
</dbReference>
<organism evidence="7 8">
    <name type="scientific">Prorocentrum cordatum</name>
    <dbReference type="NCBI Taxonomy" id="2364126"/>
    <lineage>
        <taxon>Eukaryota</taxon>
        <taxon>Sar</taxon>
        <taxon>Alveolata</taxon>
        <taxon>Dinophyceae</taxon>
        <taxon>Prorocentrales</taxon>
        <taxon>Prorocentraceae</taxon>
        <taxon>Prorocentrum</taxon>
    </lineage>
</organism>
<comment type="similarity">
    <text evidence="1">Belongs to the WD repeat SEC13 family.</text>
</comment>
<sequence>MPQAWLDTAHHGPIHAVQLDHFGKRLATASSDHRVRVWDVESRQLVVELGRDGPPSGHGGAIWAVAWAHPTHGQVLASAGEDRCVLFWRGPVWRSDSTGETEDDWCAIPAAAGRGDRGGLRPLGVRSAARCGQPGVPCPALWTRCTRILQFWTFLERSHDDAPRMLGNPCAGVFSR</sequence>
<dbReference type="EMBL" id="CAUYUJ010014747">
    <property type="protein sequence ID" value="CAK0845540.1"/>
    <property type="molecule type" value="Genomic_DNA"/>
</dbReference>
<dbReference type="SUPFAM" id="SSF50978">
    <property type="entry name" value="WD40 repeat-like"/>
    <property type="match status" value="1"/>
</dbReference>
<dbReference type="InterPro" id="IPR019775">
    <property type="entry name" value="WD40_repeat_CS"/>
</dbReference>
<feature type="repeat" description="WD" evidence="6">
    <location>
        <begin position="55"/>
        <end position="88"/>
    </location>
</feature>
<keyword evidence="4" id="KW-0677">Repeat</keyword>
<evidence type="ECO:0000313" key="7">
    <source>
        <dbReference type="EMBL" id="CAK0845540.1"/>
    </source>
</evidence>
<dbReference type="InterPro" id="IPR037363">
    <property type="entry name" value="Sec13/Seh1_fam"/>
</dbReference>
<keyword evidence="3 6" id="KW-0853">WD repeat</keyword>
<evidence type="ECO:0000256" key="3">
    <source>
        <dbReference type="ARBA" id="ARBA00022574"/>
    </source>
</evidence>
<dbReference type="PROSITE" id="PS00678">
    <property type="entry name" value="WD_REPEATS_1"/>
    <property type="match status" value="1"/>
</dbReference>
<proteinExistence type="inferred from homology"/>
<gene>
    <name evidence="7" type="ORF">PCOR1329_LOCUS39310</name>
</gene>
<feature type="repeat" description="WD" evidence="6">
    <location>
        <begin position="7"/>
        <end position="48"/>
    </location>
</feature>
<comment type="caution">
    <text evidence="7">The sequence shown here is derived from an EMBL/GenBank/DDBJ whole genome shotgun (WGS) entry which is preliminary data.</text>
</comment>
<accession>A0ABN9THZ2</accession>
<dbReference type="Gene3D" id="2.130.10.10">
    <property type="entry name" value="YVTN repeat-like/Quinoprotein amine dehydrogenase"/>
    <property type="match status" value="1"/>
</dbReference>
<dbReference type="PROSITE" id="PS50082">
    <property type="entry name" value="WD_REPEATS_2"/>
    <property type="match status" value="2"/>
</dbReference>
<evidence type="ECO:0008006" key="9">
    <source>
        <dbReference type="Google" id="ProtNLM"/>
    </source>
</evidence>